<dbReference type="Gene3D" id="2.40.30.130">
    <property type="match status" value="1"/>
</dbReference>
<comment type="caution">
    <text evidence="8">The sequence shown here is derived from an EMBL/GenBank/DDBJ whole genome shotgun (WGS) entry which is preliminary data.</text>
</comment>
<dbReference type="GO" id="GO:0003676">
    <property type="term" value="F:nucleic acid binding"/>
    <property type="evidence" value="ECO:0007669"/>
    <property type="project" value="InterPro"/>
</dbReference>
<dbReference type="GO" id="GO:0005524">
    <property type="term" value="F:ATP binding"/>
    <property type="evidence" value="ECO:0007669"/>
    <property type="project" value="InterPro"/>
</dbReference>
<reference evidence="8" key="1">
    <citation type="journal article" date="2020" name="mSystems">
        <title>Genome- and Community-Level Interaction Insights into Carbon Utilization and Element Cycling Functions of Hydrothermarchaeota in Hydrothermal Sediment.</title>
        <authorList>
            <person name="Zhou Z."/>
            <person name="Liu Y."/>
            <person name="Xu W."/>
            <person name="Pan J."/>
            <person name="Luo Z.H."/>
            <person name="Li M."/>
        </authorList>
    </citation>
    <scope>NUCLEOTIDE SEQUENCE [LARGE SCALE GENOMIC DNA]</scope>
    <source>
        <strain evidence="8">SpSt-1116</strain>
    </source>
</reference>
<keyword evidence="6" id="KW-0175">Coiled coil</keyword>
<keyword evidence="5" id="KW-0862">Zinc</keyword>
<dbReference type="InterPro" id="IPR018164">
    <property type="entry name" value="Ala-tRNA-synth_IIc_N"/>
</dbReference>
<evidence type="ECO:0000259" key="7">
    <source>
        <dbReference type="PROSITE" id="PS50860"/>
    </source>
</evidence>
<dbReference type="SMART" id="SM00863">
    <property type="entry name" value="tRNA_SAD"/>
    <property type="match status" value="1"/>
</dbReference>
<dbReference type="PROSITE" id="PS50860">
    <property type="entry name" value="AA_TRNA_LIGASE_II_ALA"/>
    <property type="match status" value="1"/>
</dbReference>
<dbReference type="InterPro" id="IPR051335">
    <property type="entry name" value="Alanyl-tRNA_Editing_Enzymes"/>
</dbReference>
<protein>
    <submittedName>
        <fullName evidence="8">Alanyl-tRNA editing protein</fullName>
    </submittedName>
</protein>
<dbReference type="AlphaFoldDB" id="A0A7J3ZKD0"/>
<evidence type="ECO:0000256" key="3">
    <source>
        <dbReference type="ARBA" id="ARBA00022490"/>
    </source>
</evidence>
<dbReference type="InterPro" id="IPR018163">
    <property type="entry name" value="Thr/Ala-tRNA-synth_IIc_edit"/>
</dbReference>
<keyword evidence="4" id="KW-0479">Metal-binding</keyword>
<comment type="cofactor">
    <cofactor evidence="1">
        <name>Zn(2+)</name>
        <dbReference type="ChEBI" id="CHEBI:29105"/>
    </cofactor>
</comment>
<evidence type="ECO:0000256" key="5">
    <source>
        <dbReference type="ARBA" id="ARBA00022833"/>
    </source>
</evidence>
<dbReference type="InterPro" id="IPR009000">
    <property type="entry name" value="Transl_B-barrel_sf"/>
</dbReference>
<evidence type="ECO:0000256" key="4">
    <source>
        <dbReference type="ARBA" id="ARBA00022723"/>
    </source>
</evidence>
<proteinExistence type="predicted"/>
<feature type="domain" description="Alanyl-transfer RNA synthetases family profile" evidence="7">
    <location>
        <begin position="1"/>
        <end position="233"/>
    </location>
</feature>
<dbReference type="InterPro" id="IPR012947">
    <property type="entry name" value="tRNA_SAD"/>
</dbReference>
<dbReference type="GO" id="GO:0006419">
    <property type="term" value="P:alanyl-tRNA aminoacylation"/>
    <property type="evidence" value="ECO:0007669"/>
    <property type="project" value="InterPro"/>
</dbReference>
<dbReference type="SUPFAM" id="SSF50447">
    <property type="entry name" value="Translation proteins"/>
    <property type="match status" value="1"/>
</dbReference>
<dbReference type="GO" id="GO:0005737">
    <property type="term" value="C:cytoplasm"/>
    <property type="evidence" value="ECO:0007669"/>
    <property type="project" value="UniProtKB-SubCell"/>
</dbReference>
<accession>A0A7J3ZKD0</accession>
<dbReference type="Pfam" id="PF01411">
    <property type="entry name" value="tRNA-synt_2c"/>
    <property type="match status" value="1"/>
</dbReference>
<dbReference type="EMBL" id="DRZC01000052">
    <property type="protein sequence ID" value="HHQ80537.1"/>
    <property type="molecule type" value="Genomic_DNA"/>
</dbReference>
<dbReference type="GO" id="GO:0002161">
    <property type="term" value="F:aminoacyl-tRNA deacylase activity"/>
    <property type="evidence" value="ECO:0007669"/>
    <property type="project" value="UniProtKB-ARBA"/>
</dbReference>
<comment type="subcellular location">
    <subcellularLocation>
        <location evidence="2">Cytoplasm</location>
    </subcellularLocation>
</comment>
<dbReference type="SUPFAM" id="SSF55186">
    <property type="entry name" value="ThrRS/AlaRS common domain"/>
    <property type="match status" value="1"/>
</dbReference>
<keyword evidence="3" id="KW-0963">Cytoplasm</keyword>
<dbReference type="PANTHER" id="PTHR43462:SF1">
    <property type="entry name" value="ALANYL-TRNA EDITING PROTEIN AARSD1"/>
    <property type="match status" value="1"/>
</dbReference>
<gene>
    <name evidence="8" type="ORF">ENM78_03675</name>
</gene>
<evidence type="ECO:0000256" key="6">
    <source>
        <dbReference type="SAM" id="Coils"/>
    </source>
</evidence>
<evidence type="ECO:0000313" key="8">
    <source>
        <dbReference type="EMBL" id="HHQ80537.1"/>
    </source>
</evidence>
<sequence>MFVTRLLFQEDSYAREFEATVIQVEGERVVLDQTQFHPTPYGGLDTDTGYLENRRGVARVLKAEMKAATVYHVVDKPELFQVGDRVRGIVDWQRRYNMMRLHTAAHIITSVLHEKYGVMVTGGHITPEYARDDFDIQIEDWKEAIEEAVRRANVIAAECIDVKIYWVSMEEALRIPGVVKLAERLPPQVDRLRIVEIPGVDVQADGGPHVRNTCEIGEIVLVKTESRGRRKKRAYYTLKELADRLSL</sequence>
<dbReference type="InterPro" id="IPR018165">
    <property type="entry name" value="Ala-tRNA-synth_IIc_core"/>
</dbReference>
<feature type="coiled-coil region" evidence="6">
    <location>
        <begin position="131"/>
        <end position="158"/>
    </location>
</feature>
<dbReference type="GO" id="GO:0004813">
    <property type="term" value="F:alanine-tRNA ligase activity"/>
    <property type="evidence" value="ECO:0007669"/>
    <property type="project" value="InterPro"/>
</dbReference>
<dbReference type="PANTHER" id="PTHR43462">
    <property type="entry name" value="ALANYL-TRNA EDITING PROTEIN"/>
    <property type="match status" value="1"/>
</dbReference>
<dbReference type="Gene3D" id="3.30.980.10">
    <property type="entry name" value="Threonyl-trna Synthetase, Chain A, domain 2"/>
    <property type="match status" value="1"/>
</dbReference>
<organism evidence="8">
    <name type="scientific">Fervidicoccus fontis</name>
    <dbReference type="NCBI Taxonomy" id="683846"/>
    <lineage>
        <taxon>Archaea</taxon>
        <taxon>Thermoproteota</taxon>
        <taxon>Thermoprotei</taxon>
        <taxon>Fervidicoccales</taxon>
        <taxon>Fervidicoccaceae</taxon>
        <taxon>Fervidicoccus</taxon>
    </lineage>
</organism>
<evidence type="ECO:0000256" key="2">
    <source>
        <dbReference type="ARBA" id="ARBA00004496"/>
    </source>
</evidence>
<name>A0A7J3ZKD0_9CREN</name>
<dbReference type="Pfam" id="PF07973">
    <property type="entry name" value="tRNA_SAD"/>
    <property type="match status" value="1"/>
</dbReference>
<dbReference type="GO" id="GO:0046872">
    <property type="term" value="F:metal ion binding"/>
    <property type="evidence" value="ECO:0007669"/>
    <property type="project" value="UniProtKB-KW"/>
</dbReference>
<evidence type="ECO:0000256" key="1">
    <source>
        <dbReference type="ARBA" id="ARBA00001947"/>
    </source>
</evidence>